<reference evidence="2" key="1">
    <citation type="submission" date="2020-07" db="EMBL/GenBank/DDBJ databases">
        <title>Huge and variable diversity of episymbiotic CPR bacteria and DPANN archaea in groundwater ecosystems.</title>
        <authorList>
            <person name="He C.Y."/>
            <person name="Keren R."/>
            <person name="Whittaker M."/>
            <person name="Farag I.F."/>
            <person name="Doudna J."/>
            <person name="Cate J.H.D."/>
            <person name="Banfield J.F."/>
        </authorList>
    </citation>
    <scope>NUCLEOTIDE SEQUENCE</scope>
    <source>
        <strain evidence="2">NC_groundwater_763_Ag_S-0.2um_68_21</strain>
    </source>
</reference>
<dbReference type="CDD" id="cd02252">
    <property type="entry name" value="nylC_like"/>
    <property type="match status" value="1"/>
</dbReference>
<dbReference type="PANTHER" id="PTHR36512">
    <property type="entry name" value="D-AMINOPEPTIDASE"/>
    <property type="match status" value="1"/>
</dbReference>
<evidence type="ECO:0000313" key="3">
    <source>
        <dbReference type="Proteomes" id="UP000782312"/>
    </source>
</evidence>
<dbReference type="PANTHER" id="PTHR36512:SF3">
    <property type="entry name" value="BLR5678 PROTEIN"/>
    <property type="match status" value="1"/>
</dbReference>
<dbReference type="EMBL" id="JACPUR010000041">
    <property type="protein sequence ID" value="MBI3129517.1"/>
    <property type="molecule type" value="Genomic_DNA"/>
</dbReference>
<dbReference type="GO" id="GO:0004177">
    <property type="term" value="F:aminopeptidase activity"/>
    <property type="evidence" value="ECO:0007669"/>
    <property type="project" value="TreeGrafter"/>
</dbReference>
<evidence type="ECO:0000256" key="1">
    <source>
        <dbReference type="ARBA" id="ARBA00007068"/>
    </source>
</evidence>
<dbReference type="AlphaFoldDB" id="A0A932I1Y4"/>
<evidence type="ECO:0000313" key="2">
    <source>
        <dbReference type="EMBL" id="MBI3129517.1"/>
    </source>
</evidence>
<dbReference type="Pfam" id="PF03576">
    <property type="entry name" value="Peptidase_S58"/>
    <property type="match status" value="1"/>
</dbReference>
<dbReference type="InterPro" id="IPR016117">
    <property type="entry name" value="ArgJ-like_dom_sf"/>
</dbReference>
<dbReference type="InterPro" id="IPR005321">
    <property type="entry name" value="Peptidase_S58_DmpA"/>
</dbReference>
<gene>
    <name evidence="2" type="ORF">HYZ11_18065</name>
</gene>
<organism evidence="2 3">
    <name type="scientific">Tectimicrobiota bacterium</name>
    <dbReference type="NCBI Taxonomy" id="2528274"/>
    <lineage>
        <taxon>Bacteria</taxon>
        <taxon>Pseudomonadati</taxon>
        <taxon>Nitrospinota/Tectimicrobiota group</taxon>
        <taxon>Candidatus Tectimicrobiota</taxon>
    </lineage>
</organism>
<protein>
    <submittedName>
        <fullName evidence="2">P1 family peptidase</fullName>
    </submittedName>
</protein>
<comment type="caution">
    <text evidence="2">The sequence shown here is derived from an EMBL/GenBank/DDBJ whole genome shotgun (WGS) entry which is preliminary data.</text>
</comment>
<comment type="similarity">
    <text evidence="1">Belongs to the peptidase S58 family.</text>
</comment>
<name>A0A932I1Y4_UNCTE</name>
<dbReference type="Proteomes" id="UP000782312">
    <property type="component" value="Unassembled WGS sequence"/>
</dbReference>
<accession>A0A932I1Y4</accession>
<dbReference type="SUPFAM" id="SSF56266">
    <property type="entry name" value="DmpA/ArgJ-like"/>
    <property type="match status" value="1"/>
</dbReference>
<dbReference type="Gene3D" id="3.60.70.12">
    <property type="entry name" value="L-amino peptidase D-ALA esterase/amidase"/>
    <property type="match status" value="1"/>
</dbReference>
<proteinExistence type="inferred from homology"/>
<sequence>MAPQGLSGCITDVPGFRLGHAQDIRALTGVSVVLCPPGTVGACDLRGTATATRHVDALRAEHLVGNVDAVLLTGGSAFGLASADGVAEFLEAQGRGFPAAGYTVPTVAAGVLFDLRLGDGRVRPGPRMGREACEAAREGEGLQGSVGAGTGATVGKLLGFGQAMKGGLGTASLPLPGGGRVGALAVVNAFGGVHDPDTGEILAGPRALPPAEGLIDTEAYLRERGRPARGFASPGENTTLAVVATDVRLTKPEAHKLAQMAANGLIRAVRPSYTTVDGDMVFALSQGDRSANLDDVGAAAAAAVSRAICRAVREADGFGQVPAWRDLR</sequence>